<dbReference type="InterPro" id="IPR032675">
    <property type="entry name" value="LRR_dom_sf"/>
</dbReference>
<dbReference type="RefSeq" id="WP_014455309.1">
    <property type="nucleotide sequence ID" value="NC_017098.1"/>
</dbReference>
<dbReference type="KEGG" id="sfc:Spiaf_1243"/>
<name>H9UIH7_SPIAZ</name>
<keyword evidence="1" id="KW-0732">Signal</keyword>
<protein>
    <recommendedName>
        <fullName evidence="4">Leucine Rich Repeat (LRR)-containing protein</fullName>
    </recommendedName>
</protein>
<feature type="signal peptide" evidence="1">
    <location>
        <begin position="1"/>
        <end position="23"/>
    </location>
</feature>
<proteinExistence type="predicted"/>
<evidence type="ECO:0008006" key="4">
    <source>
        <dbReference type="Google" id="ProtNLM"/>
    </source>
</evidence>
<organism evidence="2 3">
    <name type="scientific">Spirochaeta africana (strain ATCC 700263 / DSM 8902 / Z-7692)</name>
    <dbReference type="NCBI Taxonomy" id="889378"/>
    <lineage>
        <taxon>Bacteria</taxon>
        <taxon>Pseudomonadati</taxon>
        <taxon>Spirochaetota</taxon>
        <taxon>Spirochaetia</taxon>
        <taxon>Spirochaetales</taxon>
        <taxon>Spirochaetaceae</taxon>
        <taxon>Spirochaeta</taxon>
    </lineage>
</organism>
<dbReference type="AlphaFoldDB" id="H9UIH7"/>
<dbReference type="InterPro" id="IPR001611">
    <property type="entry name" value="Leu-rich_rpt"/>
</dbReference>
<gene>
    <name evidence="2" type="ordered locus">Spiaf_1243</name>
</gene>
<accession>H9UIH7</accession>
<reference evidence="3" key="1">
    <citation type="journal article" date="2013" name="Stand. Genomic Sci.">
        <title>Complete genome sequence of the halophilic bacterium Spirochaeta africana type strain (Z-7692(T)) from the alkaline Lake Magadi in the East African Rift.</title>
        <authorList>
            <person name="Liolos K."/>
            <person name="Abt B."/>
            <person name="Scheuner C."/>
            <person name="Teshima H."/>
            <person name="Held B."/>
            <person name="Lapidus A."/>
            <person name="Nolan M."/>
            <person name="Lucas S."/>
            <person name="Deshpande S."/>
            <person name="Cheng J.F."/>
            <person name="Tapia R."/>
            <person name="Goodwin L.A."/>
            <person name="Pitluck S."/>
            <person name="Pagani I."/>
            <person name="Ivanova N."/>
            <person name="Mavromatis K."/>
            <person name="Mikhailova N."/>
            <person name="Huntemann M."/>
            <person name="Pati A."/>
            <person name="Chen A."/>
            <person name="Palaniappan K."/>
            <person name="Land M."/>
            <person name="Rohde M."/>
            <person name="Tindall B.J."/>
            <person name="Detter J.C."/>
            <person name="Goker M."/>
            <person name="Bristow J."/>
            <person name="Eisen J.A."/>
            <person name="Markowitz V."/>
            <person name="Hugenholtz P."/>
            <person name="Woyke T."/>
            <person name="Klenk H.P."/>
            <person name="Kyrpides N.C."/>
        </authorList>
    </citation>
    <scope>NUCLEOTIDE SEQUENCE</scope>
    <source>
        <strain evidence="3">ATCC 700263 / DSM 8902 / Z-7692</strain>
    </source>
</reference>
<dbReference type="SUPFAM" id="SSF52058">
    <property type="entry name" value="L domain-like"/>
    <property type="match status" value="1"/>
</dbReference>
<feature type="chain" id="PRO_5003623388" description="Leucine Rich Repeat (LRR)-containing protein" evidence="1">
    <location>
        <begin position="24"/>
        <end position="426"/>
    </location>
</feature>
<dbReference type="PATRIC" id="fig|889378.3.peg.1244"/>
<evidence type="ECO:0000313" key="3">
    <source>
        <dbReference type="Proteomes" id="UP000007383"/>
    </source>
</evidence>
<dbReference type="PROSITE" id="PS51257">
    <property type="entry name" value="PROKAR_LIPOPROTEIN"/>
    <property type="match status" value="1"/>
</dbReference>
<dbReference type="Proteomes" id="UP000007383">
    <property type="component" value="Chromosome"/>
</dbReference>
<dbReference type="PROSITE" id="PS51450">
    <property type="entry name" value="LRR"/>
    <property type="match status" value="1"/>
</dbReference>
<sequence>MNNWKALYILCIAGLILVVAGCAENGGLADEEYGTSAVYAESVVDDAEEPETIRETAAEETTEQSTVSREEPKRELLQHDGKYYVVFEDYDFQGRTVEEELRLFSGPVQEVVSIQIRRAYNLRGIGQLDWLNNGLILMISGANINNDFFSDSSLPSVMRILRIDRALFEIEEGFLLHIADTIEMNQLGLSARETAIMPNIANNLAPIEISISNFSGGEIGIHLPIPSVKVLNLDDTNIQNMDNVANLPNLEELSIPQANIRKITGIRDLQNLRRLSLQLNPIEDFSELAYVKDLEYVTIIDPSRTPEQWRNLGEVFPEFRRNNPDAELLGFWSRNVIRILEVLDTVPYYEQTRSKEPLGHLSAGEAVTIINDSFEHLPPPSATRQKQDDMSTWGLWYRVELESEQQVWVFDENVRETYDYSYYMSE</sequence>
<dbReference type="HOGENOM" id="CLU_643889_0_0_12"/>
<dbReference type="Gene3D" id="3.80.10.10">
    <property type="entry name" value="Ribonuclease Inhibitor"/>
    <property type="match status" value="1"/>
</dbReference>
<evidence type="ECO:0000256" key="1">
    <source>
        <dbReference type="SAM" id="SignalP"/>
    </source>
</evidence>
<dbReference type="STRING" id="889378.Spiaf_1243"/>
<dbReference type="EMBL" id="CP003282">
    <property type="protein sequence ID" value="AFG37320.1"/>
    <property type="molecule type" value="Genomic_DNA"/>
</dbReference>
<evidence type="ECO:0000313" key="2">
    <source>
        <dbReference type="EMBL" id="AFG37320.1"/>
    </source>
</evidence>
<keyword evidence="3" id="KW-1185">Reference proteome</keyword>